<reference evidence="2 3" key="1">
    <citation type="submission" date="2022-05" db="EMBL/GenBank/DDBJ databases">
        <title>A multi-omics perspective on studying reproductive biology in Daphnia sinensis.</title>
        <authorList>
            <person name="Jia J."/>
        </authorList>
    </citation>
    <scope>NUCLEOTIDE SEQUENCE [LARGE SCALE GENOMIC DNA]</scope>
    <source>
        <strain evidence="2 3">WSL</strain>
    </source>
</reference>
<dbReference type="AlphaFoldDB" id="A0AAD5PS64"/>
<name>A0AAD5PS64_9CRUS</name>
<sequence>MRVYLAFVLVLVAAVTSSPYKGYPQAQQASITKSQWASLNPDLQAKTVKMAIPEHKDLKVIKVILELLVLLGLKELQAKMAILEHKVPKVIQELLVLLALLDHEDLQAQTAKMAILERKDLKVIQDLMVLQGLRVRTVHVDHQENKVRYLALPDLKDQSARLAIMELQVKRVLQVLLVSQAKMVLMELQVMQDHQASKVPLAKMALRDLLASKAQPDLKVNPELPVTLVVLGQQGLWDLQDLQASRVSHITPKLLLLLLSNTVKPLIITRPCTAKQTFWFQQQTIRDNLHFLCHIIILVLID</sequence>
<feature type="signal peptide" evidence="1">
    <location>
        <begin position="1"/>
        <end position="17"/>
    </location>
</feature>
<accession>A0AAD5PS64</accession>
<proteinExistence type="predicted"/>
<protein>
    <submittedName>
        <fullName evidence="2">Uncharacterized protein</fullName>
    </submittedName>
</protein>
<evidence type="ECO:0000313" key="3">
    <source>
        <dbReference type="Proteomes" id="UP000820818"/>
    </source>
</evidence>
<evidence type="ECO:0000313" key="2">
    <source>
        <dbReference type="EMBL" id="KAI9553140.1"/>
    </source>
</evidence>
<keyword evidence="3" id="KW-1185">Reference proteome</keyword>
<feature type="chain" id="PRO_5042105709" evidence="1">
    <location>
        <begin position="18"/>
        <end position="302"/>
    </location>
</feature>
<evidence type="ECO:0000256" key="1">
    <source>
        <dbReference type="SAM" id="SignalP"/>
    </source>
</evidence>
<comment type="caution">
    <text evidence="2">The sequence shown here is derived from an EMBL/GenBank/DDBJ whole genome shotgun (WGS) entry which is preliminary data.</text>
</comment>
<organism evidence="2 3">
    <name type="scientific">Daphnia sinensis</name>
    <dbReference type="NCBI Taxonomy" id="1820382"/>
    <lineage>
        <taxon>Eukaryota</taxon>
        <taxon>Metazoa</taxon>
        <taxon>Ecdysozoa</taxon>
        <taxon>Arthropoda</taxon>
        <taxon>Crustacea</taxon>
        <taxon>Branchiopoda</taxon>
        <taxon>Diplostraca</taxon>
        <taxon>Cladocera</taxon>
        <taxon>Anomopoda</taxon>
        <taxon>Daphniidae</taxon>
        <taxon>Daphnia</taxon>
        <taxon>Daphnia similis group</taxon>
    </lineage>
</organism>
<dbReference type="EMBL" id="WJBH02000009">
    <property type="protein sequence ID" value="KAI9553140.1"/>
    <property type="molecule type" value="Genomic_DNA"/>
</dbReference>
<gene>
    <name evidence="2" type="ORF">GHT06_021033</name>
</gene>
<keyword evidence="1" id="KW-0732">Signal</keyword>
<dbReference type="Proteomes" id="UP000820818">
    <property type="component" value="Linkage Group LG9"/>
</dbReference>